<evidence type="ECO:0000313" key="3">
    <source>
        <dbReference type="WBParaSite" id="SBAD_0001091701-mRNA-1"/>
    </source>
</evidence>
<dbReference type="WBParaSite" id="SBAD_0001091701-mRNA-1">
    <property type="protein sequence ID" value="SBAD_0001091701-mRNA-1"/>
    <property type="gene ID" value="SBAD_0001091701"/>
</dbReference>
<reference evidence="3" key="1">
    <citation type="submission" date="2016-06" db="UniProtKB">
        <authorList>
            <consortium name="WormBaseParasite"/>
        </authorList>
    </citation>
    <scope>IDENTIFICATION</scope>
</reference>
<reference evidence="1 2" key="2">
    <citation type="submission" date="2018-11" db="EMBL/GenBank/DDBJ databases">
        <authorList>
            <consortium name="Pathogen Informatics"/>
        </authorList>
    </citation>
    <scope>NUCLEOTIDE SEQUENCE [LARGE SCALE GENOMIC DNA]</scope>
</reference>
<dbReference type="InterPro" id="IPR013320">
    <property type="entry name" value="ConA-like_dom_sf"/>
</dbReference>
<name>A0A183J3V2_9BILA</name>
<dbReference type="EMBL" id="UZAM01014242">
    <property type="protein sequence ID" value="VDP32747.1"/>
    <property type="molecule type" value="Genomic_DNA"/>
</dbReference>
<dbReference type="SUPFAM" id="SSF49899">
    <property type="entry name" value="Concanavalin A-like lectins/glucanases"/>
    <property type="match status" value="1"/>
</dbReference>
<gene>
    <name evidence="1" type="ORF">SBAD_LOCUS10551</name>
</gene>
<dbReference type="Proteomes" id="UP000270296">
    <property type="component" value="Unassembled WGS sequence"/>
</dbReference>
<proteinExistence type="predicted"/>
<sequence length="174" mass="19237">MIITQFHVAGNTCSYRALTDPKSITEGWKVGHGRIGNALTGIPADSSGSLHGKFAYVGYLSPDALRQTQVDHSAAIFTLESQSFTLKKPANLHYDVFLRSAFPELMVCVNTQNTCIKSYKLRDVHTASDKWWHQRETIALSPGTHKVLFVARNVSGNQYVAIDNIELDPKSALC</sequence>
<dbReference type="Gene3D" id="2.60.120.200">
    <property type="match status" value="1"/>
</dbReference>
<keyword evidence="2" id="KW-1185">Reference proteome</keyword>
<dbReference type="OrthoDB" id="5868689at2759"/>
<dbReference type="AlphaFoldDB" id="A0A183J3V2"/>
<evidence type="ECO:0000313" key="2">
    <source>
        <dbReference type="Proteomes" id="UP000270296"/>
    </source>
</evidence>
<evidence type="ECO:0000313" key="1">
    <source>
        <dbReference type="EMBL" id="VDP32747.1"/>
    </source>
</evidence>
<accession>A0A183J3V2</accession>
<protein>
    <submittedName>
        <fullName evidence="3">MAM domain-containing protein</fullName>
    </submittedName>
</protein>
<organism evidence="3">
    <name type="scientific">Soboliphyme baturini</name>
    <dbReference type="NCBI Taxonomy" id="241478"/>
    <lineage>
        <taxon>Eukaryota</taxon>
        <taxon>Metazoa</taxon>
        <taxon>Ecdysozoa</taxon>
        <taxon>Nematoda</taxon>
        <taxon>Enoplea</taxon>
        <taxon>Dorylaimia</taxon>
        <taxon>Dioctophymatida</taxon>
        <taxon>Dioctophymatoidea</taxon>
        <taxon>Soboliphymatidae</taxon>
        <taxon>Soboliphyme</taxon>
    </lineage>
</organism>